<feature type="transmembrane region" description="Helical" evidence="6">
    <location>
        <begin position="20"/>
        <end position="40"/>
    </location>
</feature>
<dbReference type="PANTHER" id="PTHR23513">
    <property type="entry name" value="INTEGRAL MEMBRANE EFFLUX PROTEIN-RELATED"/>
    <property type="match status" value="1"/>
</dbReference>
<dbReference type="EMBL" id="MUYF01000003">
    <property type="protein sequence ID" value="OOL82048.1"/>
    <property type="molecule type" value="Genomic_DNA"/>
</dbReference>
<evidence type="ECO:0000256" key="4">
    <source>
        <dbReference type="ARBA" id="ARBA00022989"/>
    </source>
</evidence>
<feature type="transmembrane region" description="Helical" evidence="6">
    <location>
        <begin position="340"/>
        <end position="361"/>
    </location>
</feature>
<keyword evidence="4 6" id="KW-1133">Transmembrane helix</keyword>
<evidence type="ECO:0000256" key="3">
    <source>
        <dbReference type="ARBA" id="ARBA00022692"/>
    </source>
</evidence>
<evidence type="ECO:0000256" key="6">
    <source>
        <dbReference type="SAM" id="Phobius"/>
    </source>
</evidence>
<feature type="transmembrane region" description="Helical" evidence="6">
    <location>
        <begin position="46"/>
        <end position="67"/>
    </location>
</feature>
<comment type="subcellular location">
    <subcellularLocation>
        <location evidence="1">Cell membrane</location>
        <topology evidence="1">Multi-pass membrane protein</topology>
    </subcellularLocation>
</comment>
<dbReference type="Gene3D" id="1.20.1250.20">
    <property type="entry name" value="MFS general substrate transporter like domains"/>
    <property type="match status" value="1"/>
</dbReference>
<evidence type="ECO:0000256" key="2">
    <source>
        <dbReference type="ARBA" id="ARBA00022475"/>
    </source>
</evidence>
<name>A0A1S8KQN7_9LACT</name>
<protein>
    <recommendedName>
        <fullName evidence="9">MFS transporter</fullName>
    </recommendedName>
</protein>
<sequence length="397" mass="44758">MSLKQYPSNFRQLILGRSTLNIGDSLYLIAFSFALVEVYHVSETQLALITLIGRLPLLLSFLYGGYINQLNNKKAWLIRTQWLHVFSIIFVIVAYLSEASLIIICLLNASFYLINNVQNTLNSTIVPLSLNNDLSLINKSIDIQYLTSNVLDIASNFLASLLLIVLAYHTVMGISLPIILLGIYFYTKLTINNQAISQESRQGFSSQLKTGIHYFFSKKDTSLIIVIESFLSGATDLLLTLAPIYLLDINLSLESIGVVFALQRGADFLGALYAPRINMRRPKHFFYVDYLVSGLMLVLVFVIDNIWIKMICYFIAFFVIGISGNIFEKMIYESYEPDKLAGIYTIISSLFSFFGIAFLLVPSVYSNIHVLGIGLNSLTIIFGLVIFIKLKMKNKFI</sequence>
<feature type="transmembrane region" description="Helical" evidence="6">
    <location>
        <begin position="157"/>
        <end position="186"/>
    </location>
</feature>
<proteinExistence type="predicted"/>
<dbReference type="Proteomes" id="UP000190409">
    <property type="component" value="Unassembled WGS sequence"/>
</dbReference>
<reference evidence="7 8" key="1">
    <citation type="submission" date="2017-01" db="EMBL/GenBank/DDBJ databases">
        <title>Complete Genome Sequence of Dolosigranulum pigrum isolated from a Patient with interstitial lung disease.</title>
        <authorList>
            <person name="Mukhopadhyay R."/>
            <person name="Joaquin J."/>
            <person name="Hogue R."/>
            <person name="Fitzgerald S."/>
            <person name="Jospin G."/>
            <person name="Eisen J.A."/>
            <person name="Chaturvedi V."/>
        </authorList>
    </citation>
    <scope>NUCLEOTIDE SEQUENCE [LARGE SCALE GENOMIC DNA]</scope>
    <source>
        <strain evidence="7 8">15S00348</strain>
    </source>
</reference>
<dbReference type="SUPFAM" id="SSF103473">
    <property type="entry name" value="MFS general substrate transporter"/>
    <property type="match status" value="1"/>
</dbReference>
<evidence type="ECO:0000313" key="7">
    <source>
        <dbReference type="EMBL" id="OOL82048.1"/>
    </source>
</evidence>
<evidence type="ECO:0000256" key="1">
    <source>
        <dbReference type="ARBA" id="ARBA00004651"/>
    </source>
</evidence>
<dbReference type="InterPro" id="IPR036259">
    <property type="entry name" value="MFS_trans_sf"/>
</dbReference>
<keyword evidence="5 6" id="KW-0472">Membrane</keyword>
<dbReference type="PANTHER" id="PTHR23513:SF6">
    <property type="entry name" value="MAJOR FACILITATOR SUPERFAMILY ASSOCIATED DOMAIN-CONTAINING PROTEIN"/>
    <property type="match status" value="1"/>
</dbReference>
<dbReference type="GO" id="GO:0005886">
    <property type="term" value="C:plasma membrane"/>
    <property type="evidence" value="ECO:0007669"/>
    <property type="project" value="UniProtKB-SubCell"/>
</dbReference>
<feature type="transmembrane region" description="Helical" evidence="6">
    <location>
        <begin position="88"/>
        <end position="114"/>
    </location>
</feature>
<evidence type="ECO:0000313" key="8">
    <source>
        <dbReference type="Proteomes" id="UP000190409"/>
    </source>
</evidence>
<feature type="transmembrane region" description="Helical" evidence="6">
    <location>
        <begin position="367"/>
        <end position="388"/>
    </location>
</feature>
<accession>A0A1S8KQN7</accession>
<keyword evidence="2" id="KW-1003">Cell membrane</keyword>
<gene>
    <name evidence="7" type="ORF">BWX42_08595</name>
</gene>
<comment type="caution">
    <text evidence="7">The sequence shown here is derived from an EMBL/GenBank/DDBJ whole genome shotgun (WGS) entry which is preliminary data.</text>
</comment>
<evidence type="ECO:0008006" key="9">
    <source>
        <dbReference type="Google" id="ProtNLM"/>
    </source>
</evidence>
<evidence type="ECO:0000256" key="5">
    <source>
        <dbReference type="ARBA" id="ARBA00023136"/>
    </source>
</evidence>
<feature type="transmembrane region" description="Helical" evidence="6">
    <location>
        <begin position="285"/>
        <end position="302"/>
    </location>
</feature>
<organism evidence="7 8">
    <name type="scientific">Dolosigranulum pigrum</name>
    <dbReference type="NCBI Taxonomy" id="29394"/>
    <lineage>
        <taxon>Bacteria</taxon>
        <taxon>Bacillati</taxon>
        <taxon>Bacillota</taxon>
        <taxon>Bacilli</taxon>
        <taxon>Lactobacillales</taxon>
        <taxon>Carnobacteriaceae</taxon>
        <taxon>Dolosigranulum</taxon>
    </lineage>
</organism>
<feature type="transmembrane region" description="Helical" evidence="6">
    <location>
        <begin position="308"/>
        <end position="328"/>
    </location>
</feature>
<keyword evidence="3 6" id="KW-0812">Transmembrane</keyword>
<dbReference type="AlphaFoldDB" id="A0A1S8KQN7"/>